<sequence>MTEHPRHTPEQVLRGLSLPRRAGYAVAGLAGLAGAAMLTALWATEPAALPARTRLAFAALIAIGLAWAAFAAWALARRPLFAVDRLVAAALAVGFSTLSTAGTVAVALARGSTADVLVAAGVGLTLIVISTVMLARARTYRAVLLARRRELGGREMLPIGPLALAMRHRGGGRIAIAALIVGAALVAGLVLLLR</sequence>
<proteinExistence type="predicted"/>
<evidence type="ECO:0000313" key="3">
    <source>
        <dbReference type="Proteomes" id="UP000612899"/>
    </source>
</evidence>
<dbReference type="Proteomes" id="UP000612899">
    <property type="component" value="Unassembled WGS sequence"/>
</dbReference>
<protein>
    <submittedName>
        <fullName evidence="2">Uncharacterized protein</fullName>
    </submittedName>
</protein>
<organism evidence="2 3">
    <name type="scientific">Rhizocola hellebori</name>
    <dbReference type="NCBI Taxonomy" id="1392758"/>
    <lineage>
        <taxon>Bacteria</taxon>
        <taxon>Bacillati</taxon>
        <taxon>Actinomycetota</taxon>
        <taxon>Actinomycetes</taxon>
        <taxon>Micromonosporales</taxon>
        <taxon>Micromonosporaceae</taxon>
        <taxon>Rhizocola</taxon>
    </lineage>
</organism>
<dbReference type="EMBL" id="BONY01000006">
    <property type="protein sequence ID" value="GIH03302.1"/>
    <property type="molecule type" value="Genomic_DNA"/>
</dbReference>
<dbReference type="AlphaFoldDB" id="A0A8J3Q4G3"/>
<feature type="transmembrane region" description="Helical" evidence="1">
    <location>
        <begin position="174"/>
        <end position="193"/>
    </location>
</feature>
<keyword evidence="1" id="KW-0812">Transmembrane</keyword>
<evidence type="ECO:0000256" key="1">
    <source>
        <dbReference type="SAM" id="Phobius"/>
    </source>
</evidence>
<evidence type="ECO:0000313" key="2">
    <source>
        <dbReference type="EMBL" id="GIH03302.1"/>
    </source>
</evidence>
<feature type="transmembrane region" description="Helical" evidence="1">
    <location>
        <begin position="87"/>
        <end position="110"/>
    </location>
</feature>
<accession>A0A8J3Q4G3</accession>
<keyword evidence="1" id="KW-0472">Membrane</keyword>
<reference evidence="2" key="1">
    <citation type="submission" date="2021-01" db="EMBL/GenBank/DDBJ databases">
        <title>Whole genome shotgun sequence of Rhizocola hellebori NBRC 109834.</title>
        <authorList>
            <person name="Komaki H."/>
            <person name="Tamura T."/>
        </authorList>
    </citation>
    <scope>NUCLEOTIDE SEQUENCE</scope>
    <source>
        <strain evidence="2">NBRC 109834</strain>
    </source>
</reference>
<feature type="transmembrane region" description="Helical" evidence="1">
    <location>
        <begin position="55"/>
        <end position="75"/>
    </location>
</feature>
<name>A0A8J3Q4G3_9ACTN</name>
<dbReference type="RefSeq" id="WP_203907208.1">
    <property type="nucleotide sequence ID" value="NZ_BONY01000006.1"/>
</dbReference>
<keyword evidence="1" id="KW-1133">Transmembrane helix</keyword>
<keyword evidence="3" id="KW-1185">Reference proteome</keyword>
<feature type="transmembrane region" description="Helical" evidence="1">
    <location>
        <begin position="21"/>
        <end position="43"/>
    </location>
</feature>
<feature type="transmembrane region" description="Helical" evidence="1">
    <location>
        <begin position="116"/>
        <end position="135"/>
    </location>
</feature>
<gene>
    <name evidence="2" type="ORF">Rhe02_13690</name>
</gene>
<comment type="caution">
    <text evidence="2">The sequence shown here is derived from an EMBL/GenBank/DDBJ whole genome shotgun (WGS) entry which is preliminary data.</text>
</comment>